<dbReference type="InterPro" id="IPR004263">
    <property type="entry name" value="Exostosin"/>
</dbReference>
<feature type="compositionally biased region" description="Low complexity" evidence="2">
    <location>
        <begin position="1"/>
        <end position="18"/>
    </location>
</feature>
<comment type="similarity">
    <text evidence="1">Belongs to the glycosyltransferase 47 family.</text>
</comment>
<protein>
    <submittedName>
        <fullName evidence="5">Uncharacterized protein LOC100375635</fullName>
    </submittedName>
</protein>
<evidence type="ECO:0000313" key="4">
    <source>
        <dbReference type="Proteomes" id="UP000694865"/>
    </source>
</evidence>
<accession>A0ABM0MMQ0</accession>
<feature type="domain" description="Exostosin GT47" evidence="3">
    <location>
        <begin position="373"/>
        <end position="700"/>
    </location>
</feature>
<feature type="compositionally biased region" description="Acidic residues" evidence="2">
    <location>
        <begin position="245"/>
        <end position="255"/>
    </location>
</feature>
<dbReference type="InterPro" id="IPR040911">
    <property type="entry name" value="Exostosin_GT47"/>
</dbReference>
<feature type="compositionally biased region" description="Basic residues" evidence="2">
    <location>
        <begin position="214"/>
        <end position="240"/>
    </location>
</feature>
<feature type="compositionally biased region" description="Basic and acidic residues" evidence="2">
    <location>
        <begin position="140"/>
        <end position="160"/>
    </location>
</feature>
<proteinExistence type="inferred from homology"/>
<name>A0ABM0MMQ0_SACKO</name>
<evidence type="ECO:0000256" key="1">
    <source>
        <dbReference type="ARBA" id="ARBA00010271"/>
    </source>
</evidence>
<dbReference type="RefSeq" id="XP_006821291.1">
    <property type="nucleotide sequence ID" value="XM_006821228.1"/>
</dbReference>
<feature type="compositionally biased region" description="Basic and acidic residues" evidence="2">
    <location>
        <begin position="54"/>
        <end position="90"/>
    </location>
</feature>
<evidence type="ECO:0000313" key="5">
    <source>
        <dbReference type="RefSeq" id="XP_006821291.1"/>
    </source>
</evidence>
<dbReference type="PANTHER" id="PTHR11062">
    <property type="entry name" value="EXOSTOSIN HEPARAN SULFATE GLYCOSYLTRANSFERASE -RELATED"/>
    <property type="match status" value="1"/>
</dbReference>
<reference evidence="5" key="1">
    <citation type="submission" date="2025-08" db="UniProtKB">
        <authorList>
            <consortium name="RefSeq"/>
        </authorList>
    </citation>
    <scope>IDENTIFICATION</scope>
    <source>
        <tissue evidence="5">Testes</tissue>
    </source>
</reference>
<dbReference type="PANTHER" id="PTHR11062:SF281">
    <property type="entry name" value="EXOSTOSIN-LIKE 2"/>
    <property type="match status" value="1"/>
</dbReference>
<feature type="compositionally biased region" description="Basic and acidic residues" evidence="2">
    <location>
        <begin position="110"/>
        <end position="127"/>
    </location>
</feature>
<keyword evidence="4" id="KW-1185">Reference proteome</keyword>
<feature type="compositionally biased region" description="Basic residues" evidence="2">
    <location>
        <begin position="23"/>
        <end position="53"/>
    </location>
</feature>
<gene>
    <name evidence="5" type="primary">LOC100375635</name>
</gene>
<dbReference type="Proteomes" id="UP000694865">
    <property type="component" value="Unplaced"/>
</dbReference>
<dbReference type="GeneID" id="100375635"/>
<evidence type="ECO:0000259" key="3">
    <source>
        <dbReference type="Pfam" id="PF03016"/>
    </source>
</evidence>
<feature type="region of interest" description="Disordered" evidence="2">
    <location>
        <begin position="1"/>
        <end position="260"/>
    </location>
</feature>
<organism evidence="4 5">
    <name type="scientific">Saccoglossus kowalevskii</name>
    <name type="common">Acorn worm</name>
    <dbReference type="NCBI Taxonomy" id="10224"/>
    <lineage>
        <taxon>Eukaryota</taxon>
        <taxon>Metazoa</taxon>
        <taxon>Hemichordata</taxon>
        <taxon>Enteropneusta</taxon>
        <taxon>Harrimaniidae</taxon>
        <taxon>Saccoglossus</taxon>
    </lineage>
</organism>
<feature type="compositionally biased region" description="Acidic residues" evidence="2">
    <location>
        <begin position="201"/>
        <end position="210"/>
    </location>
</feature>
<evidence type="ECO:0000256" key="2">
    <source>
        <dbReference type="SAM" id="MobiDB-lite"/>
    </source>
</evidence>
<dbReference type="Pfam" id="PF03016">
    <property type="entry name" value="Exostosin_GT47"/>
    <property type="match status" value="1"/>
</dbReference>
<sequence length="761" mass="89402">MGGGNSPRSYSRSRSRSPVAKYRNGRYRHEHNDRKRSRNSRRSCSRSRSRSRSRSHEREISRYSRNARHDERYPEERISSRHYREHEKPGNHRHTHSADDSESDSSQHNTNDRSEYEVKYKEYEKSYYSRSGNRYGKHQNSHEDREFKKKQDDEKDAFMERRRHQRETICQTGVPEVWCPSPEKPEQDSDEFSPVEKGMDDSEDNDTDSEEERKHRRRKKSKKNKKKKSKKSKKKRKKKYATSDSDSDTSQESESEGMWVEAKRNKPGGEMIIGPLPEVSFETTSSRLDLGKDQKNFYSICCIGSSMVVFHYDHYPFLIQVQFIKLGNGLAVKFPRPRRKFPPARNTIKHDTNIYRKRSNDPVTTRSLSRIQTSGAKIYVYDMPAAFNEDILDCVHTKVRGECIHLQDGGFGKMLWTDNNISYHFTHQFALEPIIHHKLLNSTQRTLNASDADLFYLPYYAGLKCFCHDRYTPGVTAGDLNNKFWEYSLNLPFIKTKPHFMALGKIEREHCSSGCPLLRSAHSKHILYLMIEQEQRRRSRVAFKRDGHEDEVIVVPYPSYAHFTTEDAVPRFNVSRSILVLMCAGVRRTQSFRVKLRQDLQKEENATGRHRGVYFHTRECMEETSRKVIDFMQQSVFCLQPWGDSPTRKSFYDSVLSGCIPVRFLKDVIYPFEDRINYDEFSLFVDKNELETTNTSIVDYLAKVPKERIEKMQDKLRQVAHLLQYGFYGDKGGDDALSMALYEIMQRTTGKKSSFRYIDEY</sequence>